<evidence type="ECO:0000313" key="9">
    <source>
        <dbReference type="Proteomes" id="UP001275867"/>
    </source>
</evidence>
<dbReference type="InterPro" id="IPR007382">
    <property type="entry name" value="UPF0756_TM"/>
</dbReference>
<dbReference type="AlphaFoldDB" id="A0A176TM52"/>
<dbReference type="Pfam" id="PF04284">
    <property type="entry name" value="DUF441"/>
    <property type="match status" value="1"/>
</dbReference>
<evidence type="ECO:0000256" key="5">
    <source>
        <dbReference type="HAMAP-Rule" id="MF_01874"/>
    </source>
</evidence>
<accession>A0A176TM52</accession>
<dbReference type="GeneID" id="93383073"/>
<comment type="caution">
    <text evidence="6">The sequence shown here is derived from an EMBL/GenBank/DDBJ whole genome shotgun (WGS) entry which is preliminary data.</text>
</comment>
<dbReference type="EMBL" id="WERX01000004">
    <property type="protein sequence ID" value="MDV7693679.1"/>
    <property type="molecule type" value="Genomic_DNA"/>
</dbReference>
<evidence type="ECO:0000256" key="4">
    <source>
        <dbReference type="ARBA" id="ARBA00023136"/>
    </source>
</evidence>
<evidence type="ECO:0000313" key="6">
    <source>
        <dbReference type="EMBL" id="MDV7693679.1"/>
    </source>
</evidence>
<organism evidence="6 9">
    <name type="scientific">Pediococcus parvulus</name>
    <dbReference type="NCBI Taxonomy" id="54062"/>
    <lineage>
        <taxon>Bacteria</taxon>
        <taxon>Bacillati</taxon>
        <taxon>Bacillota</taxon>
        <taxon>Bacilli</taxon>
        <taxon>Lactobacillales</taxon>
        <taxon>Lactobacillaceae</taxon>
        <taxon>Pediococcus</taxon>
    </lineage>
</organism>
<comment type="similarity">
    <text evidence="5">Belongs to the UPF0756 family.</text>
</comment>
<comment type="caution">
    <text evidence="5">Lacks conserved residue(s) required for the propagation of feature annotation.</text>
</comment>
<keyword evidence="4 5" id="KW-0472">Membrane</keyword>
<evidence type="ECO:0000256" key="2">
    <source>
        <dbReference type="ARBA" id="ARBA00022692"/>
    </source>
</evidence>
<feature type="transmembrane region" description="Helical" evidence="5">
    <location>
        <begin position="49"/>
        <end position="72"/>
    </location>
</feature>
<reference evidence="6" key="2">
    <citation type="submission" date="2019-10" db="EMBL/GenBank/DDBJ databases">
        <title>Malate fermentation in French cider.</title>
        <authorList>
            <person name="Cousin F.J."/>
            <person name="Medina Fernandez S."/>
            <person name="Misery B."/>
            <person name="Laplace J.-M."/>
            <person name="Cretenet M."/>
        </authorList>
    </citation>
    <scope>NUCLEOTIDE SEQUENCE</scope>
    <source>
        <strain evidence="6">UCMA15901</strain>
    </source>
</reference>
<comment type="subcellular location">
    <subcellularLocation>
        <location evidence="5">Cell membrane</location>
        <topology evidence="5">Multi-pass membrane protein</topology>
    </subcellularLocation>
</comment>
<evidence type="ECO:0000256" key="1">
    <source>
        <dbReference type="ARBA" id="ARBA00022475"/>
    </source>
</evidence>
<dbReference type="Proteomes" id="UP000077280">
    <property type="component" value="Unassembled WGS sequence"/>
</dbReference>
<dbReference type="Proteomes" id="UP001275867">
    <property type="component" value="Unassembled WGS sequence"/>
</dbReference>
<dbReference type="OrthoDB" id="80306at2"/>
<proteinExistence type="inferred from homology"/>
<dbReference type="HAMAP" id="MF_01874">
    <property type="entry name" value="UPF0756"/>
    <property type="match status" value="1"/>
</dbReference>
<evidence type="ECO:0000313" key="7">
    <source>
        <dbReference type="EMBL" id="OAD64887.1"/>
    </source>
</evidence>
<dbReference type="PANTHER" id="PTHR38452:SF1">
    <property type="entry name" value="UPF0756 MEMBRANE PROTEIN YEAL"/>
    <property type="match status" value="1"/>
</dbReference>
<dbReference type="PANTHER" id="PTHR38452">
    <property type="entry name" value="UPF0756 MEMBRANE PROTEIN YEAL"/>
    <property type="match status" value="1"/>
</dbReference>
<sequence length="151" mass="15847">MGSWLFLIGILAIAIWGKNQSLIVAAAVVLIIMAIPNSQRILQLVEKQGINWGVTIISIAILIPIATGRIGFQDLINAFKSPVGWIAVFCGILVSILSARGVSFLAVSPEVTVALVFGTILGVVFLKGIAAGPIIASGIAFCILQILNVKI</sequence>
<feature type="transmembrane region" description="Helical" evidence="5">
    <location>
        <begin position="84"/>
        <end position="107"/>
    </location>
</feature>
<gene>
    <name evidence="7" type="ORF">A7K95_02415</name>
    <name evidence="6" type="ORF">GA842_02050</name>
</gene>
<evidence type="ECO:0000313" key="8">
    <source>
        <dbReference type="Proteomes" id="UP000077280"/>
    </source>
</evidence>
<name>A0A176TM52_9LACO</name>
<protein>
    <recommendedName>
        <fullName evidence="5">UPF0756 membrane protein A7K95_02415</fullName>
    </recommendedName>
</protein>
<keyword evidence="2 5" id="KW-0812">Transmembrane</keyword>
<feature type="transmembrane region" description="Helical" evidence="5">
    <location>
        <begin position="113"/>
        <end position="144"/>
    </location>
</feature>
<reference evidence="7 8" key="1">
    <citation type="submission" date="2016-05" db="EMBL/GenBank/DDBJ databases">
        <title>Draft genome sequence of Pediococcus parvulus 2.6, a probiotic beta-glucan producer strain.</title>
        <authorList>
            <person name="Mohedano M.L."/>
            <person name="Perez-Ramos A."/>
            <person name="Duenas M.T."/>
            <person name="Lamontanara A."/>
            <person name="Orru L."/>
            <person name="Spano G."/>
            <person name="Capozzi V."/>
            <person name="Lopez P."/>
        </authorList>
    </citation>
    <scope>NUCLEOTIDE SEQUENCE [LARGE SCALE GENOMIC DNA]</scope>
    <source>
        <strain evidence="7 8">2.6</strain>
    </source>
</reference>
<dbReference type="GO" id="GO:0005886">
    <property type="term" value="C:plasma membrane"/>
    <property type="evidence" value="ECO:0007669"/>
    <property type="project" value="UniProtKB-SubCell"/>
</dbReference>
<keyword evidence="3 5" id="KW-1133">Transmembrane helix</keyword>
<dbReference type="EMBL" id="LXND01000020">
    <property type="protein sequence ID" value="OAD64887.1"/>
    <property type="molecule type" value="Genomic_DNA"/>
</dbReference>
<dbReference type="RefSeq" id="WP_057782269.1">
    <property type="nucleotide sequence ID" value="NZ_BJWE01000001.1"/>
</dbReference>
<keyword evidence="8" id="KW-1185">Reference proteome</keyword>
<evidence type="ECO:0000256" key="3">
    <source>
        <dbReference type="ARBA" id="ARBA00022989"/>
    </source>
</evidence>
<keyword evidence="1 5" id="KW-1003">Cell membrane</keyword>